<accession>A0A1C7Z091</accession>
<dbReference type="PROSITE" id="PS50928">
    <property type="entry name" value="ABC_TM1"/>
    <property type="match status" value="1"/>
</dbReference>
<dbReference type="EMBL" id="LGSI01000068">
    <property type="protein sequence ID" value="OCR22580.1"/>
    <property type="molecule type" value="Genomic_DNA"/>
</dbReference>
<dbReference type="InterPro" id="IPR000515">
    <property type="entry name" value="MetI-like"/>
</dbReference>
<evidence type="ECO:0000259" key="13">
    <source>
        <dbReference type="PROSITE" id="PS50928"/>
    </source>
</evidence>
<dbReference type="InterPro" id="IPR010065">
    <property type="entry name" value="AA_ABC_transptr_permease_3TM"/>
</dbReference>
<evidence type="ECO:0000256" key="1">
    <source>
        <dbReference type="ARBA" id="ARBA00004429"/>
    </source>
</evidence>
<dbReference type="GO" id="GO:0006865">
    <property type="term" value="P:amino acid transport"/>
    <property type="evidence" value="ECO:0007669"/>
    <property type="project" value="UniProtKB-KW"/>
</dbReference>
<name>A0A1C7Z091_PSESX</name>
<comment type="subunit">
    <text evidence="10">The complex is composed of two ATP-binding proteins (GltL), two transmembrane proteins (GltJ and GltK) and a solute-binding protein (GltI).</text>
</comment>
<dbReference type="PANTHER" id="PTHR30614:SF1">
    <property type="entry name" value="GLUTAMATE_ASPARTATE IMPORT PERMEASE PROTEIN GLTK"/>
    <property type="match status" value="1"/>
</dbReference>
<comment type="similarity">
    <text evidence="2">Belongs to the binding-protein-dependent transport system permease family. HisMQ subfamily.</text>
</comment>
<comment type="function">
    <text evidence="9">Part of the ABC transporter complex GltIJKL involved in glutamate and aspartate uptake. Probably responsible for the translocation of the substrate across the membrane.</text>
</comment>
<evidence type="ECO:0000256" key="3">
    <source>
        <dbReference type="ARBA" id="ARBA00022448"/>
    </source>
</evidence>
<evidence type="ECO:0000256" key="12">
    <source>
        <dbReference type="RuleBase" id="RU363032"/>
    </source>
</evidence>
<feature type="domain" description="ABC transmembrane type-1" evidence="13">
    <location>
        <begin position="1"/>
        <end position="198"/>
    </location>
</feature>
<evidence type="ECO:0000256" key="6">
    <source>
        <dbReference type="ARBA" id="ARBA00022970"/>
    </source>
</evidence>
<feature type="transmembrane region" description="Helical" evidence="12">
    <location>
        <begin position="72"/>
        <end position="93"/>
    </location>
</feature>
<evidence type="ECO:0000256" key="5">
    <source>
        <dbReference type="ARBA" id="ARBA00022692"/>
    </source>
</evidence>
<reference evidence="14 15" key="1">
    <citation type="submission" date="2015-07" db="EMBL/GenBank/DDBJ databases">
        <title>Draft genome sequence of a diazotrophic, plant growth-promoting rhizobacterium of the Pseudomonas syringae complex.</title>
        <authorList>
            <person name="Patten C.L."/>
            <person name="Jeong H."/>
        </authorList>
    </citation>
    <scope>NUCLEOTIDE SEQUENCE [LARGE SCALE GENOMIC DNA]</scope>
    <source>
        <strain evidence="14 15">GR12-2</strain>
    </source>
</reference>
<keyword evidence="3 12" id="KW-0813">Transport</keyword>
<keyword evidence="5 12" id="KW-0812">Transmembrane</keyword>
<sequence length="208" mass="22516">MQTTLLLVLVGMTLGISLGCVLAVIRIFGPRPLAKLAAGYVNFFRAIPLILTIFWMFFLMPFVLRKITGNPYLSVGAMYSAVIALVLAESAYYCEIIRAGIGSVKSGQMAAGKAIGMTTLQCLRWVILPQAFRNMSPALVNQSIGLLKDTSLVYVISLNDFLGAAGQMGLRNGQLVEFYLFAAAIYLLICSAGVALVNHLQKKNKQAC</sequence>
<dbReference type="Proteomes" id="UP000093104">
    <property type="component" value="Unassembled WGS sequence"/>
</dbReference>
<evidence type="ECO:0000256" key="4">
    <source>
        <dbReference type="ARBA" id="ARBA00022475"/>
    </source>
</evidence>
<comment type="caution">
    <text evidence="14">The sequence shown here is derived from an EMBL/GenBank/DDBJ whole genome shotgun (WGS) entry which is preliminary data.</text>
</comment>
<dbReference type="GO" id="GO:0022857">
    <property type="term" value="F:transmembrane transporter activity"/>
    <property type="evidence" value="ECO:0007669"/>
    <property type="project" value="InterPro"/>
</dbReference>
<dbReference type="InterPro" id="IPR035906">
    <property type="entry name" value="MetI-like_sf"/>
</dbReference>
<keyword evidence="6" id="KW-0029">Amino-acid transport</keyword>
<dbReference type="CDD" id="cd06261">
    <property type="entry name" value="TM_PBP2"/>
    <property type="match status" value="1"/>
</dbReference>
<feature type="transmembrane region" description="Helical" evidence="12">
    <location>
        <begin position="6"/>
        <end position="28"/>
    </location>
</feature>
<dbReference type="GO" id="GO:0043190">
    <property type="term" value="C:ATP-binding cassette (ABC) transporter complex"/>
    <property type="evidence" value="ECO:0007669"/>
    <property type="project" value="InterPro"/>
</dbReference>
<dbReference type="NCBIfam" id="TIGR01726">
    <property type="entry name" value="HEQRo_perm_3TM"/>
    <property type="match status" value="1"/>
</dbReference>
<comment type="subcellular location">
    <subcellularLocation>
        <location evidence="1">Cell inner membrane</location>
        <topology evidence="1">Multi-pass membrane protein</topology>
    </subcellularLocation>
    <subcellularLocation>
        <location evidence="12">Cell membrane</location>
        <topology evidence="12">Multi-pass membrane protein</topology>
    </subcellularLocation>
</comment>
<evidence type="ECO:0000256" key="10">
    <source>
        <dbReference type="ARBA" id="ARBA00062718"/>
    </source>
</evidence>
<dbReference type="PANTHER" id="PTHR30614">
    <property type="entry name" value="MEMBRANE COMPONENT OF AMINO ACID ABC TRANSPORTER"/>
    <property type="match status" value="1"/>
</dbReference>
<keyword evidence="7 12" id="KW-1133">Transmembrane helix</keyword>
<evidence type="ECO:0000256" key="11">
    <source>
        <dbReference type="ARBA" id="ARBA00073645"/>
    </source>
</evidence>
<evidence type="ECO:0000256" key="9">
    <source>
        <dbReference type="ARBA" id="ARBA00060298"/>
    </source>
</evidence>
<evidence type="ECO:0000313" key="14">
    <source>
        <dbReference type="EMBL" id="OCR22580.1"/>
    </source>
</evidence>
<feature type="transmembrane region" description="Helical" evidence="12">
    <location>
        <begin position="178"/>
        <end position="197"/>
    </location>
</feature>
<dbReference type="PATRIC" id="fig|317.243.peg.272"/>
<dbReference type="SUPFAM" id="SSF161098">
    <property type="entry name" value="MetI-like"/>
    <property type="match status" value="1"/>
</dbReference>
<keyword evidence="4" id="KW-1003">Cell membrane</keyword>
<dbReference type="Gene3D" id="1.10.3720.10">
    <property type="entry name" value="MetI-like"/>
    <property type="match status" value="1"/>
</dbReference>
<protein>
    <recommendedName>
        <fullName evidence="11">Glutamate/aspartate import permease protein GltK</fullName>
    </recommendedName>
</protein>
<gene>
    <name evidence="14" type="ORF">AFK24_24890</name>
</gene>
<evidence type="ECO:0000313" key="15">
    <source>
        <dbReference type="Proteomes" id="UP000093104"/>
    </source>
</evidence>
<evidence type="ECO:0000256" key="2">
    <source>
        <dbReference type="ARBA" id="ARBA00010072"/>
    </source>
</evidence>
<organism evidence="14 15">
    <name type="scientific">Pseudomonas syringae</name>
    <dbReference type="NCBI Taxonomy" id="317"/>
    <lineage>
        <taxon>Bacteria</taxon>
        <taxon>Pseudomonadati</taxon>
        <taxon>Pseudomonadota</taxon>
        <taxon>Gammaproteobacteria</taxon>
        <taxon>Pseudomonadales</taxon>
        <taxon>Pseudomonadaceae</taxon>
        <taxon>Pseudomonas</taxon>
    </lineage>
</organism>
<dbReference type="FunFam" id="1.10.3720.10:FF:000006">
    <property type="entry name" value="Glutamate/aspartate ABC transporter, permease protein GltK"/>
    <property type="match status" value="1"/>
</dbReference>
<evidence type="ECO:0000256" key="7">
    <source>
        <dbReference type="ARBA" id="ARBA00022989"/>
    </source>
</evidence>
<dbReference type="Pfam" id="PF00528">
    <property type="entry name" value="BPD_transp_1"/>
    <property type="match status" value="1"/>
</dbReference>
<evidence type="ECO:0000256" key="8">
    <source>
        <dbReference type="ARBA" id="ARBA00023136"/>
    </source>
</evidence>
<keyword evidence="8 12" id="KW-0472">Membrane</keyword>
<dbReference type="InterPro" id="IPR043429">
    <property type="entry name" value="ArtM/GltK/GlnP/TcyL/YhdX-like"/>
</dbReference>
<dbReference type="AlphaFoldDB" id="A0A1C7Z091"/>
<feature type="transmembrane region" description="Helical" evidence="12">
    <location>
        <begin position="40"/>
        <end position="60"/>
    </location>
</feature>
<proteinExistence type="inferred from homology"/>